<feature type="compositionally biased region" description="Pro residues" evidence="1">
    <location>
        <begin position="20"/>
        <end position="31"/>
    </location>
</feature>
<feature type="compositionally biased region" description="Basic and acidic residues" evidence="1">
    <location>
        <begin position="7"/>
        <end position="16"/>
    </location>
</feature>
<evidence type="ECO:0000313" key="2">
    <source>
        <dbReference type="EMBL" id="CEM39709.1"/>
    </source>
</evidence>
<feature type="region of interest" description="Disordered" evidence="1">
    <location>
        <begin position="1"/>
        <end position="65"/>
    </location>
</feature>
<dbReference type="AlphaFoldDB" id="A0A0G4H744"/>
<evidence type="ECO:0000313" key="3">
    <source>
        <dbReference type="Proteomes" id="UP000041254"/>
    </source>
</evidence>
<dbReference type="EMBL" id="CDMY01001045">
    <property type="protein sequence ID" value="CEM39709.1"/>
    <property type="molecule type" value="Genomic_DNA"/>
</dbReference>
<reference evidence="2 3" key="1">
    <citation type="submission" date="2014-11" db="EMBL/GenBank/DDBJ databases">
        <authorList>
            <person name="Zhu J."/>
            <person name="Qi W."/>
            <person name="Song R."/>
        </authorList>
    </citation>
    <scope>NUCLEOTIDE SEQUENCE [LARGE SCALE GENOMIC DNA]</scope>
</reference>
<name>A0A0G4H744_VITBC</name>
<dbReference type="Proteomes" id="UP000041254">
    <property type="component" value="Unassembled WGS sequence"/>
</dbReference>
<proteinExistence type="predicted"/>
<accession>A0A0G4H744</accession>
<evidence type="ECO:0000256" key="1">
    <source>
        <dbReference type="SAM" id="MobiDB-lite"/>
    </source>
</evidence>
<feature type="compositionally biased region" description="Low complexity" evidence="1">
    <location>
        <begin position="32"/>
        <end position="46"/>
    </location>
</feature>
<organism evidence="2 3">
    <name type="scientific">Vitrella brassicaformis (strain CCMP3155)</name>
    <dbReference type="NCBI Taxonomy" id="1169540"/>
    <lineage>
        <taxon>Eukaryota</taxon>
        <taxon>Sar</taxon>
        <taxon>Alveolata</taxon>
        <taxon>Colpodellida</taxon>
        <taxon>Vitrellaceae</taxon>
        <taxon>Vitrella</taxon>
    </lineage>
</organism>
<dbReference type="InParanoid" id="A0A0G4H744"/>
<dbReference type="VEuPathDB" id="CryptoDB:Vbra_19744"/>
<feature type="compositionally biased region" description="Basic and acidic residues" evidence="1">
    <location>
        <begin position="244"/>
        <end position="273"/>
    </location>
</feature>
<protein>
    <submittedName>
        <fullName evidence="2">Uncharacterized protein</fullName>
    </submittedName>
</protein>
<sequence length="645" mass="71789">MASNPKLDPKELRLDDSPSCGPPPSPRPSPPGSLDLSISSRSSQGSEGDGEHQPSTAGGCPAGNAVKWHGELLRGTTLRPSARQDARPVVAEKCAAVDQEHNLVFTSLSAITAKSEAQLQEGQGLPGNDFPVFAAWDDSNGDAVCCFNDHGRLTDAEKPVVQQTAPAESHQRQRRKANTRNLKARGQSMTVRRMNAFGTCSRSPSCNDKERDSDARKTECETAVLSSKHDRQGRPHAARPSSETLKRLYDDYSNRQRRRQELKARHEMEKDNAQKGVRHCAPISHRSASRSREERDKEYLERRRQRVELGEALRLRREDEEMQECTFYPKINGCAGRETYRRRQAEVKCVRLAKQQQQLVQQLTAVARGENKDGRRFRKSYERLFRQIQAEETQGIVVWLQKGEGSEYLKKQIAALMGSGDAGDVTCDGLPEAAQRQIVEELVAASQEEVQRRTTAEITKRQRLQTNEHYIRKLTLVHELEKLEAEAAGLVSRYPDICKNSGFVSDLTQRLSTYTGLNLNVPPPTPAASPAVDPNRVHKTKHMVDSMTMTTQSDDVPPPATSTDMVRNTTVGNNASCSSLGDVRGGNEVNVAIGRSASDYGWTGPGPRLQPQPCTMRSPPVVMSPQYVAFPRPPPFLVQQQHWYT</sequence>
<feature type="compositionally biased region" description="Basic and acidic residues" evidence="1">
    <location>
        <begin position="207"/>
        <end position="220"/>
    </location>
</feature>
<keyword evidence="3" id="KW-1185">Reference proteome</keyword>
<feature type="region of interest" description="Disordered" evidence="1">
    <location>
        <begin position="158"/>
        <end position="298"/>
    </location>
</feature>
<gene>
    <name evidence="2" type="ORF">Vbra_19744</name>
</gene>